<evidence type="ECO:0000256" key="1">
    <source>
        <dbReference type="ARBA" id="ARBA00022737"/>
    </source>
</evidence>
<dbReference type="PROSITE" id="PS50297">
    <property type="entry name" value="ANK_REP_REGION"/>
    <property type="match status" value="2"/>
</dbReference>
<dbReference type="EMBL" id="HBKQ01026031">
    <property type="protein sequence ID" value="CAE2243774.1"/>
    <property type="molecule type" value="Transcribed_RNA"/>
</dbReference>
<gene>
    <name evidence="5" type="ORF">OAUR00152_LOCUS17622</name>
</gene>
<feature type="compositionally biased region" description="Acidic residues" evidence="4">
    <location>
        <begin position="325"/>
        <end position="339"/>
    </location>
</feature>
<dbReference type="SUPFAM" id="SSF48403">
    <property type="entry name" value="Ankyrin repeat"/>
    <property type="match status" value="1"/>
</dbReference>
<feature type="compositionally biased region" description="Basic residues" evidence="4">
    <location>
        <begin position="249"/>
        <end position="261"/>
    </location>
</feature>
<proteinExistence type="predicted"/>
<dbReference type="AlphaFoldDB" id="A0A7S4IYR6"/>
<dbReference type="InterPro" id="IPR002110">
    <property type="entry name" value="Ankyrin_rpt"/>
</dbReference>
<feature type="repeat" description="ANK" evidence="3">
    <location>
        <begin position="527"/>
        <end position="559"/>
    </location>
</feature>
<evidence type="ECO:0000256" key="3">
    <source>
        <dbReference type="PROSITE-ProRule" id="PRU00023"/>
    </source>
</evidence>
<dbReference type="PROSITE" id="PS50088">
    <property type="entry name" value="ANK_REPEAT"/>
    <property type="match status" value="2"/>
</dbReference>
<dbReference type="PANTHER" id="PTHR24178">
    <property type="entry name" value="MOLTING PROTEIN MLT-4"/>
    <property type="match status" value="1"/>
</dbReference>
<accession>A0A7S4IYR6</accession>
<name>A0A7S4IYR6_9STRA</name>
<feature type="compositionally biased region" description="Low complexity" evidence="4">
    <location>
        <begin position="152"/>
        <end position="163"/>
    </location>
</feature>
<feature type="compositionally biased region" description="Low complexity" evidence="4">
    <location>
        <begin position="499"/>
        <end position="512"/>
    </location>
</feature>
<feature type="compositionally biased region" description="Low complexity" evidence="4">
    <location>
        <begin position="282"/>
        <end position="304"/>
    </location>
</feature>
<feature type="compositionally biased region" description="Acidic residues" evidence="4">
    <location>
        <begin position="72"/>
        <end position="101"/>
    </location>
</feature>
<organism evidence="5">
    <name type="scientific">Odontella aurita</name>
    <dbReference type="NCBI Taxonomy" id="265563"/>
    <lineage>
        <taxon>Eukaryota</taxon>
        <taxon>Sar</taxon>
        <taxon>Stramenopiles</taxon>
        <taxon>Ochrophyta</taxon>
        <taxon>Bacillariophyta</taxon>
        <taxon>Mediophyceae</taxon>
        <taxon>Biddulphiophycidae</taxon>
        <taxon>Eupodiscales</taxon>
        <taxon>Odontellaceae</taxon>
        <taxon>Odontella</taxon>
    </lineage>
</organism>
<feature type="region of interest" description="Disordered" evidence="4">
    <location>
        <begin position="486"/>
        <end position="513"/>
    </location>
</feature>
<feature type="compositionally biased region" description="Low complexity" evidence="4">
    <location>
        <begin position="354"/>
        <end position="366"/>
    </location>
</feature>
<keyword evidence="2 3" id="KW-0040">ANK repeat</keyword>
<evidence type="ECO:0000256" key="4">
    <source>
        <dbReference type="SAM" id="MobiDB-lite"/>
    </source>
</evidence>
<sequence>MAVPLLGAASYMHSNGGVPAEVMNHVPHMSEEYAVALRDGLLKIGLAGGLMRAGAEMAAKVHEGGHGGNGEGEGEDADADADADTDNGADAHTEDEDEDGGAEGGNDGEGNSQSNAAQGMVAAGVAAQMRETAEQMARMLQSHFPRMHQPAEDAAAQQQQQRAHGGENNESASTAHYAAGVNRSNMAFPSSIAAKLYRAFASSHGQEGEEARHDEDGSGGNNSSEANHSSAAETSDSNDTSPSSLLAPRWRRRHRGQRSHYRPRDGGLSASDASNGGADLVSSAADDASSDEAAPRSAAAEPSPTEVRAMECPVGPDPYGHDVILEGDEGSGADSEDSGTDFRGGSSPDRKQRGLSSSPSSASAAGSDGGGKNPHRKKPSGCVGAYFKSVRAARDEVTSLVKARRKAAFEALPEDERNRISTVFVDACASDATLPVVRELVQLRGVVDVDGFYVGSDGSVTCGLHAAAFHGAAKVVRFLTSPPDLGREGEAPAWPRDNGAPAAGTAPTSSPTYQDGGACNVDLRDANGWTAAHFAAGADTVHVLRVLAERGAELSAEASNGYTPYHWAERLGNIESAAVLREAGADSRFLEVRWMFGGGGGGAAPDFLPAFLANRMRGLVPTGH</sequence>
<feature type="region of interest" description="Disordered" evidence="4">
    <location>
        <begin position="147"/>
        <end position="172"/>
    </location>
</feature>
<feature type="compositionally biased region" description="Low complexity" evidence="4">
    <location>
        <begin position="221"/>
        <end position="233"/>
    </location>
</feature>
<dbReference type="SMART" id="SM00248">
    <property type="entry name" value="ANK"/>
    <property type="match status" value="2"/>
</dbReference>
<dbReference type="InterPro" id="IPR036770">
    <property type="entry name" value="Ankyrin_rpt-contain_sf"/>
</dbReference>
<feature type="repeat" description="ANK" evidence="3">
    <location>
        <begin position="560"/>
        <end position="592"/>
    </location>
</feature>
<evidence type="ECO:0000313" key="5">
    <source>
        <dbReference type="EMBL" id="CAE2243774.1"/>
    </source>
</evidence>
<feature type="compositionally biased region" description="Basic and acidic residues" evidence="4">
    <location>
        <begin position="206"/>
        <end position="216"/>
    </location>
</feature>
<evidence type="ECO:0000256" key="2">
    <source>
        <dbReference type="ARBA" id="ARBA00023043"/>
    </source>
</evidence>
<dbReference type="Gene3D" id="1.25.40.20">
    <property type="entry name" value="Ankyrin repeat-containing domain"/>
    <property type="match status" value="1"/>
</dbReference>
<feature type="compositionally biased region" description="Polar residues" evidence="4">
    <location>
        <begin position="234"/>
        <end position="244"/>
    </location>
</feature>
<feature type="region of interest" description="Disordered" evidence="4">
    <location>
        <begin position="61"/>
        <end position="115"/>
    </location>
</feature>
<reference evidence="5" key="1">
    <citation type="submission" date="2021-01" db="EMBL/GenBank/DDBJ databases">
        <authorList>
            <person name="Corre E."/>
            <person name="Pelletier E."/>
            <person name="Niang G."/>
            <person name="Scheremetjew M."/>
            <person name="Finn R."/>
            <person name="Kale V."/>
            <person name="Holt S."/>
            <person name="Cochrane G."/>
            <person name="Meng A."/>
            <person name="Brown T."/>
            <person name="Cohen L."/>
        </authorList>
    </citation>
    <scope>NUCLEOTIDE SEQUENCE</scope>
    <source>
        <strain evidence="5">Isolate 1302-5</strain>
    </source>
</reference>
<keyword evidence="1" id="KW-0677">Repeat</keyword>
<feature type="region of interest" description="Disordered" evidence="4">
    <location>
        <begin position="203"/>
        <end position="380"/>
    </location>
</feature>
<dbReference type="Pfam" id="PF12796">
    <property type="entry name" value="Ank_2"/>
    <property type="match status" value="1"/>
</dbReference>
<protein>
    <submittedName>
        <fullName evidence="5">Uncharacterized protein</fullName>
    </submittedName>
</protein>